<reference evidence="1" key="1">
    <citation type="submission" date="2020-08" db="EMBL/GenBank/DDBJ databases">
        <title>Multicomponent nature underlies the extraordinary mechanical properties of spider dragline silk.</title>
        <authorList>
            <person name="Kono N."/>
            <person name="Nakamura H."/>
            <person name="Mori M."/>
            <person name="Yoshida Y."/>
            <person name="Ohtoshi R."/>
            <person name="Malay A.D."/>
            <person name="Moran D.A.P."/>
            <person name="Tomita M."/>
            <person name="Numata K."/>
            <person name="Arakawa K."/>
        </authorList>
    </citation>
    <scope>NUCLEOTIDE SEQUENCE</scope>
</reference>
<protein>
    <submittedName>
        <fullName evidence="1">Uncharacterized protein</fullName>
    </submittedName>
</protein>
<accession>A0A8X6RUK8</accession>
<evidence type="ECO:0000313" key="2">
    <source>
        <dbReference type="Proteomes" id="UP000887159"/>
    </source>
</evidence>
<keyword evidence="2" id="KW-1185">Reference proteome</keyword>
<organism evidence="1 2">
    <name type="scientific">Trichonephila clavipes</name>
    <name type="common">Golden silk orbweaver</name>
    <name type="synonym">Nephila clavipes</name>
    <dbReference type="NCBI Taxonomy" id="2585209"/>
    <lineage>
        <taxon>Eukaryota</taxon>
        <taxon>Metazoa</taxon>
        <taxon>Ecdysozoa</taxon>
        <taxon>Arthropoda</taxon>
        <taxon>Chelicerata</taxon>
        <taxon>Arachnida</taxon>
        <taxon>Araneae</taxon>
        <taxon>Araneomorphae</taxon>
        <taxon>Entelegynae</taxon>
        <taxon>Araneoidea</taxon>
        <taxon>Nephilidae</taxon>
        <taxon>Trichonephila</taxon>
    </lineage>
</organism>
<name>A0A8X6RUK8_TRICX</name>
<dbReference type="Proteomes" id="UP000887159">
    <property type="component" value="Unassembled WGS sequence"/>
</dbReference>
<dbReference type="EMBL" id="BMAU01021225">
    <property type="protein sequence ID" value="GFY01364.1"/>
    <property type="molecule type" value="Genomic_DNA"/>
</dbReference>
<proteinExistence type="predicted"/>
<dbReference type="AlphaFoldDB" id="A0A8X6RUK8"/>
<gene>
    <name evidence="1" type="primary">AVEN_261812_1</name>
    <name evidence="1" type="ORF">TNCV_5078301</name>
</gene>
<sequence length="342" mass="39238">MSSSFLIEWFEQLLFGHTNSCILDPPTCLYPLICRLEADGIQWKDMIRHGGLTLFRYQVQGDLDVLLDYLDQTFLQDQKDLPLPVFRTRTITTFFNQLLACFARQKDIQSLDGGNDTDQSTLNLILSKPDELGPFQYQSPRFWGELARQWILRRRPLPKELAPLPHPSSLDMKRTARLYDVTCKARGEYLDPLSMYLVPASEYVNAVHFQSDTLLEAFVQARPHHALSQAVERLVQRALGQFLNGQYPSCLKHKDEKLECFLQNVTVVDGSIPEASITLSPPPKLVNVFQRLLAVSQLDDLWQTSTFKVDIPLVETDVMHLTEKLHMAERQNAVLLKHVECQ</sequence>
<evidence type="ECO:0000313" key="1">
    <source>
        <dbReference type="EMBL" id="GFY01364.1"/>
    </source>
</evidence>
<comment type="caution">
    <text evidence="1">The sequence shown here is derived from an EMBL/GenBank/DDBJ whole genome shotgun (WGS) entry which is preliminary data.</text>
</comment>